<evidence type="ECO:0000313" key="5">
    <source>
        <dbReference type="EMBL" id="QTH63084.1"/>
    </source>
</evidence>
<gene>
    <name evidence="5" type="ORF">J1N51_10050</name>
</gene>
<evidence type="ECO:0000256" key="1">
    <source>
        <dbReference type="ARBA" id="ARBA00023015"/>
    </source>
</evidence>
<dbReference type="PROSITE" id="PS50932">
    <property type="entry name" value="HTH_LACI_2"/>
    <property type="match status" value="1"/>
</dbReference>
<name>A0A975DAA6_9GAMM</name>
<dbReference type="Pfam" id="PF00356">
    <property type="entry name" value="LacI"/>
    <property type="match status" value="1"/>
</dbReference>
<dbReference type="InterPro" id="IPR046335">
    <property type="entry name" value="LacI/GalR-like_sensor"/>
</dbReference>
<dbReference type="Pfam" id="PF13377">
    <property type="entry name" value="Peripla_BP_3"/>
    <property type="match status" value="1"/>
</dbReference>
<dbReference type="KEGG" id="psym:J1N51_10050"/>
<keyword evidence="1" id="KW-0805">Transcription regulation</keyword>
<dbReference type="SUPFAM" id="SSF47413">
    <property type="entry name" value="lambda repressor-like DNA-binding domains"/>
    <property type="match status" value="1"/>
</dbReference>
<evidence type="ECO:0000313" key="6">
    <source>
        <dbReference type="Proteomes" id="UP000682739"/>
    </source>
</evidence>
<protein>
    <submittedName>
        <fullName evidence="5">Substrate-binding domain-containing protein</fullName>
    </submittedName>
</protein>
<evidence type="ECO:0000256" key="3">
    <source>
        <dbReference type="ARBA" id="ARBA00023163"/>
    </source>
</evidence>
<dbReference type="GO" id="GO:0003700">
    <property type="term" value="F:DNA-binding transcription factor activity"/>
    <property type="evidence" value="ECO:0007669"/>
    <property type="project" value="TreeGrafter"/>
</dbReference>
<sequence>MKMNIVKLAELAGVSTSTVSRALKNNPVIKQETRDRIQSLAKQHNFSVNTAGSRLRTQKTNVVGVILNLTDNTAQSISDPFLLKVVGDLNEALNEQGYELLLSNSHMATSDWYNYFIQSSRVDGLIVIGQGKSSVEVDNLAAHNAPLVVWGDPLTESNYPIVGSNNELGGYLATQHLISGGAKRVLFLGDAEHAEMTQRYKGYQRALTEASLPHDPELVVPIDITSNSAYNKINELILKQGLFFDAIVATSDMVALGAMKALKERYINIPGEVGIVGFDDIVLAELLHPSLTTIKQDTKTASKLMVQQLLNQFNEQETASQLVDIELIKRSSTRA</sequence>
<keyword evidence="3" id="KW-0804">Transcription</keyword>
<dbReference type="AlphaFoldDB" id="A0A975DAA6"/>
<keyword evidence="2" id="KW-0238">DNA-binding</keyword>
<feature type="domain" description="HTH lacI-type" evidence="4">
    <location>
        <begin position="3"/>
        <end position="57"/>
    </location>
</feature>
<dbReference type="CDD" id="cd01392">
    <property type="entry name" value="HTH_LacI"/>
    <property type="match status" value="1"/>
</dbReference>
<proteinExistence type="predicted"/>
<accession>A0A975DAA6</accession>
<dbReference type="SUPFAM" id="SSF53822">
    <property type="entry name" value="Periplasmic binding protein-like I"/>
    <property type="match status" value="1"/>
</dbReference>
<dbReference type="RefSeq" id="WP_208830950.1">
    <property type="nucleotide sequence ID" value="NZ_CP072110.1"/>
</dbReference>
<dbReference type="Gene3D" id="3.40.50.2300">
    <property type="match status" value="2"/>
</dbReference>
<organism evidence="5 6">
    <name type="scientific">Psychrosphaera ytuae</name>
    <dbReference type="NCBI Taxonomy" id="2820710"/>
    <lineage>
        <taxon>Bacteria</taxon>
        <taxon>Pseudomonadati</taxon>
        <taxon>Pseudomonadota</taxon>
        <taxon>Gammaproteobacteria</taxon>
        <taxon>Alteromonadales</taxon>
        <taxon>Pseudoalteromonadaceae</taxon>
        <taxon>Psychrosphaera</taxon>
    </lineage>
</organism>
<reference evidence="5" key="1">
    <citation type="submission" date="2021-03" db="EMBL/GenBank/DDBJ databases">
        <title>Description of Psychrosphaera ytuae sp. nov. isolated from deep sea sediment of South China Sea.</title>
        <authorList>
            <person name="Zhang J."/>
            <person name="Xu X.-D."/>
        </authorList>
    </citation>
    <scope>NUCLEOTIDE SEQUENCE</scope>
    <source>
        <strain evidence="5">MTZ26</strain>
    </source>
</reference>
<keyword evidence="6" id="KW-1185">Reference proteome</keyword>
<dbReference type="EMBL" id="CP072110">
    <property type="protein sequence ID" value="QTH63084.1"/>
    <property type="molecule type" value="Genomic_DNA"/>
</dbReference>
<dbReference type="InterPro" id="IPR028082">
    <property type="entry name" value="Peripla_BP_I"/>
</dbReference>
<dbReference type="SMART" id="SM00354">
    <property type="entry name" value="HTH_LACI"/>
    <property type="match status" value="1"/>
</dbReference>
<dbReference type="PANTHER" id="PTHR30146">
    <property type="entry name" value="LACI-RELATED TRANSCRIPTIONAL REPRESSOR"/>
    <property type="match status" value="1"/>
</dbReference>
<dbReference type="PANTHER" id="PTHR30146:SF120">
    <property type="entry name" value="ALANINE RACEMASE"/>
    <property type="match status" value="1"/>
</dbReference>
<evidence type="ECO:0000259" key="4">
    <source>
        <dbReference type="PROSITE" id="PS50932"/>
    </source>
</evidence>
<dbReference type="InterPro" id="IPR000843">
    <property type="entry name" value="HTH_LacI"/>
</dbReference>
<dbReference type="GO" id="GO:0000976">
    <property type="term" value="F:transcription cis-regulatory region binding"/>
    <property type="evidence" value="ECO:0007669"/>
    <property type="project" value="TreeGrafter"/>
</dbReference>
<dbReference type="Proteomes" id="UP000682739">
    <property type="component" value="Chromosome"/>
</dbReference>
<dbReference type="InterPro" id="IPR010982">
    <property type="entry name" value="Lambda_DNA-bd_dom_sf"/>
</dbReference>
<evidence type="ECO:0000256" key="2">
    <source>
        <dbReference type="ARBA" id="ARBA00023125"/>
    </source>
</evidence>
<dbReference type="Gene3D" id="1.10.260.40">
    <property type="entry name" value="lambda repressor-like DNA-binding domains"/>
    <property type="match status" value="1"/>
</dbReference>